<proteinExistence type="predicted"/>
<evidence type="ECO:0000313" key="3">
    <source>
        <dbReference type="Proteomes" id="UP000594688"/>
    </source>
</evidence>
<dbReference type="KEGG" id="nli:G3M70_10055"/>
<feature type="transmembrane region" description="Helical" evidence="1">
    <location>
        <begin position="65"/>
        <end position="90"/>
    </location>
</feature>
<gene>
    <name evidence="2" type="ORF">G3M70_10055</name>
</gene>
<dbReference type="PANTHER" id="PTHR31876">
    <property type="entry name" value="COV-LIKE PROTEIN 1"/>
    <property type="match status" value="1"/>
</dbReference>
<feature type="transmembrane region" description="Helical" evidence="1">
    <location>
        <begin position="12"/>
        <end position="34"/>
    </location>
</feature>
<keyword evidence="1" id="KW-1133">Transmembrane helix</keyword>
<dbReference type="Proteomes" id="UP000594688">
    <property type="component" value="Chromosome"/>
</dbReference>
<dbReference type="InterPro" id="IPR007462">
    <property type="entry name" value="COV1-like"/>
</dbReference>
<dbReference type="EMBL" id="CP048685">
    <property type="protein sequence ID" value="QPJ62195.1"/>
    <property type="molecule type" value="Genomic_DNA"/>
</dbReference>
<keyword evidence="1" id="KW-0812">Transmembrane</keyword>
<sequence>MFKKLKNRLRNYFITGLLITLPIAFTIFILNFLFRLLDDSLSPTFTKLLIMAGAPIQEGYRIPGLGVFMTLVVIFLIGVITTNVMGAKLLQLGEKILERIPVVRNVYTGAKQVVTTIATTDTGAFNEVVVVEFPRKGIWSMGFITSQTRGEVQAITEEEVVNVFIPTTPNPTSGFLIFVPKADTTSLSMTVEEGIKMVISCGIVTPPFVKNSALKEGQTVEIDPNMIPQQDVKS</sequence>
<name>A0A7T0G047_9BACT</name>
<keyword evidence="1" id="KW-0472">Membrane</keyword>
<accession>A0A7T0G047</accession>
<organism evidence="2 3">
    <name type="scientific">Candidatus Nitronauta litoralis</name>
    <dbReference type="NCBI Taxonomy" id="2705533"/>
    <lineage>
        <taxon>Bacteria</taxon>
        <taxon>Pseudomonadati</taxon>
        <taxon>Nitrospinota/Tectimicrobiota group</taxon>
        <taxon>Nitrospinota</taxon>
        <taxon>Nitrospinia</taxon>
        <taxon>Nitrospinales</taxon>
        <taxon>Nitrospinaceae</taxon>
        <taxon>Candidatus Nitronauta</taxon>
    </lineage>
</organism>
<dbReference type="AlphaFoldDB" id="A0A7T0G047"/>
<evidence type="ECO:0000256" key="1">
    <source>
        <dbReference type="SAM" id="Phobius"/>
    </source>
</evidence>
<dbReference type="Pfam" id="PF04367">
    <property type="entry name" value="DUF502"/>
    <property type="match status" value="1"/>
</dbReference>
<protein>
    <submittedName>
        <fullName evidence="2">DUF502 domain-containing protein</fullName>
    </submittedName>
</protein>
<reference evidence="2 3" key="1">
    <citation type="submission" date="2020-02" db="EMBL/GenBank/DDBJ databases">
        <title>Genomic and physiological characterization of two novel Nitrospinaceae genera.</title>
        <authorList>
            <person name="Mueller A.J."/>
            <person name="Jung M.-Y."/>
            <person name="Strachan C.R."/>
            <person name="Herbold C.W."/>
            <person name="Kirkegaard R.H."/>
            <person name="Daims H."/>
        </authorList>
    </citation>
    <scope>NUCLEOTIDE SEQUENCE [LARGE SCALE GENOMIC DNA]</scope>
    <source>
        <strain evidence="2">EB</strain>
    </source>
</reference>
<evidence type="ECO:0000313" key="2">
    <source>
        <dbReference type="EMBL" id="QPJ62195.1"/>
    </source>
</evidence>
<dbReference type="PANTHER" id="PTHR31876:SF26">
    <property type="entry name" value="PROTEIN LIKE COV 2"/>
    <property type="match status" value="1"/>
</dbReference>